<name>A0ABW2EK35_9BACI</name>
<dbReference type="Pfam" id="PF10079">
    <property type="entry name" value="Rossmann-like_BshC"/>
    <property type="match status" value="1"/>
</dbReference>
<dbReference type="RefSeq" id="WP_204707910.1">
    <property type="nucleotide sequence ID" value="NZ_JBHSZV010000013.1"/>
</dbReference>
<dbReference type="HAMAP" id="MF_01867">
    <property type="entry name" value="BshC"/>
    <property type="match status" value="1"/>
</dbReference>
<evidence type="ECO:0000256" key="2">
    <source>
        <dbReference type="HAMAP-Rule" id="MF_01867"/>
    </source>
</evidence>
<dbReference type="NCBIfam" id="TIGR03998">
    <property type="entry name" value="thiol_BshC"/>
    <property type="match status" value="1"/>
</dbReference>
<keyword evidence="1 2" id="KW-0436">Ligase</keyword>
<dbReference type="InterPro" id="IPR011199">
    <property type="entry name" value="Bacillithiol_biosynth_BshC"/>
</dbReference>
<comment type="function">
    <text evidence="2">Involved in bacillithiol (BSH) biosynthesis. May catalyze the last step of the pathway, the addition of cysteine to glucosamine malate (GlcN-Mal) to generate BSH.</text>
</comment>
<protein>
    <recommendedName>
        <fullName evidence="2">Putative cysteine ligase BshC</fullName>
        <ecNumber evidence="2">6.-.-.-</ecNumber>
    </recommendedName>
</protein>
<evidence type="ECO:0000259" key="3">
    <source>
        <dbReference type="Pfam" id="PF10079"/>
    </source>
</evidence>
<dbReference type="InterPro" id="IPR055398">
    <property type="entry name" value="Rossmann-like_BshC"/>
</dbReference>
<evidence type="ECO:0000259" key="4">
    <source>
        <dbReference type="Pfam" id="PF24850"/>
    </source>
</evidence>
<proteinExistence type="inferred from homology"/>
<feature type="domain" description="Bacillithiol biosynthesis BshC C-terminal coiled-coil" evidence="4">
    <location>
        <begin position="382"/>
        <end position="540"/>
    </location>
</feature>
<dbReference type="PIRSF" id="PIRSF012535">
    <property type="entry name" value="UCP012535"/>
    <property type="match status" value="1"/>
</dbReference>
<evidence type="ECO:0000313" key="6">
    <source>
        <dbReference type="Proteomes" id="UP001596410"/>
    </source>
</evidence>
<dbReference type="EC" id="6.-.-.-" evidence="2"/>
<dbReference type="Proteomes" id="UP001596410">
    <property type="component" value="Unassembled WGS sequence"/>
</dbReference>
<comment type="caution">
    <text evidence="5">The sequence shown here is derived from an EMBL/GenBank/DDBJ whole genome shotgun (WGS) entry which is preliminary data.</text>
</comment>
<dbReference type="Pfam" id="PF24850">
    <property type="entry name" value="CC_BshC"/>
    <property type="match status" value="1"/>
</dbReference>
<gene>
    <name evidence="2 5" type="primary">bshC</name>
    <name evidence="5" type="ORF">ACFQIC_05465</name>
</gene>
<feature type="domain" description="Bacillithiol biosynthesis BshC N-terminal Rossmann-like" evidence="3">
    <location>
        <begin position="1"/>
        <end position="380"/>
    </location>
</feature>
<evidence type="ECO:0000313" key="5">
    <source>
        <dbReference type="EMBL" id="MFC7061306.1"/>
    </source>
</evidence>
<reference evidence="6" key="1">
    <citation type="journal article" date="2019" name="Int. J. Syst. Evol. Microbiol.">
        <title>The Global Catalogue of Microorganisms (GCM) 10K type strain sequencing project: providing services to taxonomists for standard genome sequencing and annotation.</title>
        <authorList>
            <consortium name="The Broad Institute Genomics Platform"/>
            <consortium name="The Broad Institute Genome Sequencing Center for Infectious Disease"/>
            <person name="Wu L."/>
            <person name="Ma J."/>
        </authorList>
    </citation>
    <scope>NUCLEOTIDE SEQUENCE [LARGE SCALE GENOMIC DNA]</scope>
    <source>
        <strain evidence="6">CGMCC 4.1621</strain>
    </source>
</reference>
<keyword evidence="6" id="KW-1185">Reference proteome</keyword>
<dbReference type="EMBL" id="JBHSZV010000013">
    <property type="protein sequence ID" value="MFC7061306.1"/>
    <property type="molecule type" value="Genomic_DNA"/>
</dbReference>
<organism evidence="5 6">
    <name type="scientific">Halobacillus seohaensis</name>
    <dbReference type="NCBI Taxonomy" id="447421"/>
    <lineage>
        <taxon>Bacteria</taxon>
        <taxon>Bacillati</taxon>
        <taxon>Bacillota</taxon>
        <taxon>Bacilli</taxon>
        <taxon>Bacillales</taxon>
        <taxon>Bacillaceae</taxon>
        <taxon>Halobacillus</taxon>
    </lineage>
</organism>
<comment type="similarity">
    <text evidence="2">Belongs to the BshC family.</text>
</comment>
<accession>A0ABW2EK35</accession>
<sequence>MRIDPIKLPDTNTLVADYKYNFSKVRDKFDFNPFDENTWRERVRDLQSQDYNRQGLVDVLTTMNDRWDASEPTFQNINKLKDSKTTAVVAGQQAGLLTGPLYTVHKVISVLQLAKQKESELEEPVVPIFWIAGEDHDFAEINHLHMKDQGRMKKIQVHTDVNEKSSVSDLPFNQEAVQNWLSKVFQETKETEYTSELYRRMLGVIQTSHSYTDFFAKVIYTLFPNEGLILLDAHDRTIRELESSYFLDLIHNNGKIADGVFSSVQENKQQRYPVSLDSEDNDAHLFFHKNGERILLARDQGGNFVGKKGEVTFSKEELLNVASEQPWLLSNNVVSRPLMQEYLLPVLAFIGGPGEISYWSALKPAFHAVGLTMPPVVPRLSFTMIDKKSEQLLEQFKISIEEAVQYGTVNHKLNWLASTENPPIGRLADQVKQEMEGIHDPLKKKAAELGPDMEALAQKNLKYIQQSIEFLEKRMVQSVEDKYTHELEDFDSLNLLIRPAGGLQERMWSVIPWLNLYGHDVFERMNTQNLSFYHSHYIVRI</sequence>
<evidence type="ECO:0000256" key="1">
    <source>
        <dbReference type="ARBA" id="ARBA00022598"/>
    </source>
</evidence>
<dbReference type="InterPro" id="IPR055399">
    <property type="entry name" value="CC_BshC"/>
</dbReference>